<dbReference type="GO" id="GO:0015031">
    <property type="term" value="P:protein transport"/>
    <property type="evidence" value="ECO:0007669"/>
    <property type="project" value="UniProtKB-KW"/>
</dbReference>
<evidence type="ECO:0000259" key="5">
    <source>
        <dbReference type="PROSITE" id="PS51151"/>
    </source>
</evidence>
<protein>
    <recommendedName>
        <fullName evidence="4">Nascent polypeptide-associated complex protein</fullName>
    </recommendedName>
</protein>
<dbReference type="GO" id="GO:0003723">
    <property type="term" value="F:RNA binding"/>
    <property type="evidence" value="ECO:0007669"/>
    <property type="project" value="UniProtKB-KW"/>
</dbReference>
<dbReference type="InterPro" id="IPR002715">
    <property type="entry name" value="Nas_poly-pep-assoc_cplx_dom"/>
</dbReference>
<evidence type="ECO:0000256" key="1">
    <source>
        <dbReference type="ARBA" id="ARBA00022448"/>
    </source>
</evidence>
<dbReference type="InterPro" id="IPR005231">
    <property type="entry name" value="NAC_arc"/>
</dbReference>
<proteinExistence type="predicted"/>
<dbReference type="Gene3D" id="2.20.70.30">
    <property type="entry name" value="Nascent polypeptide-associated complex domain"/>
    <property type="match status" value="1"/>
</dbReference>
<dbReference type="EMBL" id="CP040089">
    <property type="protein sequence ID" value="QGA81037.1"/>
    <property type="molecule type" value="Genomic_DNA"/>
</dbReference>
<evidence type="ECO:0000256" key="3">
    <source>
        <dbReference type="ARBA" id="ARBA00022927"/>
    </source>
</evidence>
<dbReference type="NCBIfam" id="TIGR00264">
    <property type="entry name" value="archaeal-type nascent polypeptide-associated complex protein"/>
    <property type="match status" value="1"/>
</dbReference>
<dbReference type="InterPro" id="IPR038187">
    <property type="entry name" value="NAC_A/B_dom_sf"/>
</dbReference>
<evidence type="ECO:0000313" key="6">
    <source>
        <dbReference type="EMBL" id="QGA81037.1"/>
    </source>
</evidence>
<organism evidence="6 7">
    <name type="scientific">Candidatus Nanohalobium constans</name>
    <dbReference type="NCBI Taxonomy" id="2565781"/>
    <lineage>
        <taxon>Archaea</taxon>
        <taxon>Candidatus Nanohalarchaeota</taxon>
        <taxon>Candidatus Nanohalobia</taxon>
        <taxon>Candidatus Nanohalobiales</taxon>
        <taxon>Candidatus Nanohalobiaceae</taxon>
        <taxon>Candidatus Nanohalobium</taxon>
    </lineage>
</organism>
<gene>
    <name evidence="6" type="ORF">LC1Nh_1171</name>
</gene>
<evidence type="ECO:0000256" key="2">
    <source>
        <dbReference type="ARBA" id="ARBA00022884"/>
    </source>
</evidence>
<dbReference type="AlphaFoldDB" id="A0A5Q0UHC6"/>
<dbReference type="Pfam" id="PF01849">
    <property type="entry name" value="NAC"/>
    <property type="match status" value="1"/>
</dbReference>
<evidence type="ECO:0000313" key="7">
    <source>
        <dbReference type="Proteomes" id="UP000377803"/>
    </source>
</evidence>
<reference evidence="7" key="1">
    <citation type="submission" date="2019-05" db="EMBL/GenBank/DDBJ databases">
        <title>Candidatus Nanohalobium constans, a novel model system to study the DPANN nano-sized archaea: genomic and physiological characterization of a nanoarchaeon co-cultured with its chitinotrophic host.</title>
        <authorList>
            <person name="La Cono V."/>
            <person name="Arcadi E."/>
            <person name="Crisafi F."/>
            <person name="Denaro R."/>
            <person name="La Spada G."/>
            <person name="Messina E."/>
            <person name="Smedile F."/>
            <person name="Toshchakov S.V."/>
            <person name="Shevchenko M.A."/>
            <person name="Golyshin P.N."/>
            <person name="Golyshina O.V."/>
            <person name="Ferrer M."/>
            <person name="Rohde M."/>
            <person name="Mushegian A."/>
            <person name="Sorokin D.Y."/>
            <person name="Giuliano L."/>
            <person name="Yakimov M.M."/>
        </authorList>
    </citation>
    <scope>NUCLEOTIDE SEQUENCE [LARGE SCALE GENOMIC DNA]</scope>
    <source>
        <strain evidence="7">LC1Nh</strain>
    </source>
</reference>
<dbReference type="SMART" id="SM01407">
    <property type="entry name" value="NAC"/>
    <property type="match status" value="1"/>
</dbReference>
<feature type="domain" description="NAC-A/B" evidence="5">
    <location>
        <begin position="1"/>
        <end position="62"/>
    </location>
</feature>
<accession>A0A5Q0UHC6</accession>
<keyword evidence="7" id="KW-1185">Reference proteome</keyword>
<dbReference type="Proteomes" id="UP000377803">
    <property type="component" value="Chromosome"/>
</dbReference>
<dbReference type="Gene3D" id="1.10.8.10">
    <property type="entry name" value="DNA helicase RuvA subunit, C-terminal domain"/>
    <property type="match status" value="1"/>
</dbReference>
<evidence type="ECO:0000256" key="4">
    <source>
        <dbReference type="NCBIfam" id="TIGR00264"/>
    </source>
</evidence>
<dbReference type="KEGG" id="ncon:LC1Nh_1171"/>
<keyword evidence="1" id="KW-0813">Transport</keyword>
<name>A0A5Q0UHC6_9ARCH</name>
<sequence length="97" mass="11088">MQQMMKQMGMDMDEIDADKVEIHVGDQKFVFKSPQVSKIDMQGQEMFQLQGDYTKEEQGPSQEDIELVQEKTDCSEDEAREALKNADDVAEAVIEVQ</sequence>
<dbReference type="PROSITE" id="PS51151">
    <property type="entry name" value="NAC_AB"/>
    <property type="match status" value="1"/>
</dbReference>
<keyword evidence="3" id="KW-0653">Protein transport</keyword>
<keyword evidence="2" id="KW-0694">RNA-binding</keyword>